<dbReference type="PANTHER" id="PTHR14269">
    <property type="entry name" value="CDP-DIACYLGLYCEROL--GLYCEROL-3-PHOSPHATE 3-PHOSPHATIDYLTRANSFERASE-RELATED"/>
    <property type="match status" value="1"/>
</dbReference>
<comment type="caution">
    <text evidence="18">The sequence shown here is derived from an EMBL/GenBank/DDBJ whole genome shotgun (WGS) entry which is preliminary data.</text>
</comment>
<dbReference type="NCBIfam" id="TIGR00560">
    <property type="entry name" value="pgsA"/>
    <property type="match status" value="1"/>
</dbReference>
<evidence type="ECO:0000256" key="7">
    <source>
        <dbReference type="ARBA" id="ARBA00022679"/>
    </source>
</evidence>
<dbReference type="InterPro" id="IPR048254">
    <property type="entry name" value="CDP_ALCOHOL_P_TRANSF_CS"/>
</dbReference>
<feature type="transmembrane region" description="Helical" evidence="17">
    <location>
        <begin position="153"/>
        <end position="174"/>
    </location>
</feature>
<evidence type="ECO:0000256" key="3">
    <source>
        <dbReference type="ARBA" id="ARBA00010441"/>
    </source>
</evidence>
<reference evidence="18 19" key="1">
    <citation type="submission" date="2020-02" db="EMBL/GenBank/DDBJ databases">
        <title>Genome sequences of Thiorhodococcus mannitoliphagus and Thiorhodococcus minor, purple sulfur photosynthetic bacteria in the gammaproteobacterial family, Chromatiaceae.</title>
        <authorList>
            <person name="Aviles F.A."/>
            <person name="Meyer T.E."/>
            <person name="Kyndt J.A."/>
        </authorList>
    </citation>
    <scope>NUCLEOTIDE SEQUENCE [LARGE SCALE GENOMIC DNA]</scope>
    <source>
        <strain evidence="18 19">DSM 11518</strain>
    </source>
</reference>
<dbReference type="GO" id="GO:0046474">
    <property type="term" value="P:glycerophospholipid biosynthetic process"/>
    <property type="evidence" value="ECO:0007669"/>
    <property type="project" value="TreeGrafter"/>
</dbReference>
<dbReference type="PIRSF" id="PIRSF000847">
    <property type="entry name" value="Phos_ph_gly_syn"/>
    <property type="match status" value="1"/>
</dbReference>
<gene>
    <name evidence="18" type="primary">pgsA</name>
    <name evidence="18" type="ORF">G3446_02665</name>
</gene>
<feature type="transmembrane region" description="Helical" evidence="17">
    <location>
        <begin position="88"/>
        <end position="107"/>
    </location>
</feature>
<evidence type="ECO:0000256" key="12">
    <source>
        <dbReference type="ARBA" id="ARBA00023209"/>
    </source>
</evidence>
<dbReference type="Proteomes" id="UP000483379">
    <property type="component" value="Unassembled WGS sequence"/>
</dbReference>
<evidence type="ECO:0000256" key="16">
    <source>
        <dbReference type="RuleBase" id="RU003750"/>
    </source>
</evidence>
<dbReference type="AlphaFoldDB" id="A0A6M0JTF0"/>
<dbReference type="InterPro" id="IPR000462">
    <property type="entry name" value="CDP-OH_P_trans"/>
</dbReference>
<keyword evidence="13" id="KW-1208">Phospholipid metabolism</keyword>
<dbReference type="InterPro" id="IPR050324">
    <property type="entry name" value="CDP-alcohol_PTase-I"/>
</dbReference>
<evidence type="ECO:0000256" key="8">
    <source>
        <dbReference type="ARBA" id="ARBA00022692"/>
    </source>
</evidence>
<evidence type="ECO:0000256" key="17">
    <source>
        <dbReference type="SAM" id="Phobius"/>
    </source>
</evidence>
<dbReference type="GO" id="GO:0016020">
    <property type="term" value="C:membrane"/>
    <property type="evidence" value="ECO:0007669"/>
    <property type="project" value="UniProtKB-SubCell"/>
</dbReference>
<dbReference type="EMBL" id="JAAIJQ010000005">
    <property type="protein sequence ID" value="NEV60806.1"/>
    <property type="molecule type" value="Genomic_DNA"/>
</dbReference>
<evidence type="ECO:0000256" key="13">
    <source>
        <dbReference type="ARBA" id="ARBA00023264"/>
    </source>
</evidence>
<evidence type="ECO:0000256" key="10">
    <source>
        <dbReference type="ARBA" id="ARBA00023098"/>
    </source>
</evidence>
<evidence type="ECO:0000313" key="19">
    <source>
        <dbReference type="Proteomes" id="UP000483379"/>
    </source>
</evidence>
<evidence type="ECO:0000256" key="15">
    <source>
        <dbReference type="NCBIfam" id="TIGR00560"/>
    </source>
</evidence>
<evidence type="ECO:0000256" key="9">
    <source>
        <dbReference type="ARBA" id="ARBA00022989"/>
    </source>
</evidence>
<dbReference type="GO" id="GO:0008444">
    <property type="term" value="F:CDP-diacylglycerol-glycerol-3-phosphate 3-phosphatidyltransferase activity"/>
    <property type="evidence" value="ECO:0007669"/>
    <property type="project" value="UniProtKB-UniRule"/>
</dbReference>
<dbReference type="Gene3D" id="1.20.120.1760">
    <property type="match status" value="1"/>
</dbReference>
<keyword evidence="11 17" id="KW-0472">Membrane</keyword>
<protein>
    <recommendedName>
        <fullName evidence="5 15">CDP-diacylglycerol--glycerol-3-phosphate 3-phosphatidyltransferase</fullName>
        <ecNumber evidence="4 15">2.7.8.5</ecNumber>
    </recommendedName>
</protein>
<dbReference type="PROSITE" id="PS00379">
    <property type="entry name" value="CDP_ALCOHOL_P_TRANSF"/>
    <property type="match status" value="1"/>
</dbReference>
<evidence type="ECO:0000256" key="2">
    <source>
        <dbReference type="ARBA" id="ARBA00005042"/>
    </source>
</evidence>
<evidence type="ECO:0000313" key="18">
    <source>
        <dbReference type="EMBL" id="NEV60806.1"/>
    </source>
</evidence>
<dbReference type="Pfam" id="PF01066">
    <property type="entry name" value="CDP-OH_P_transf"/>
    <property type="match status" value="1"/>
</dbReference>
<feature type="transmembrane region" description="Helical" evidence="17">
    <location>
        <begin position="7"/>
        <end position="25"/>
    </location>
</feature>
<dbReference type="PANTHER" id="PTHR14269:SF62">
    <property type="entry name" value="CDP-DIACYLGLYCEROL--GLYCEROL-3-PHOSPHATE 3-PHOSPHATIDYLTRANSFERASE 1, CHLOROPLASTIC"/>
    <property type="match status" value="1"/>
</dbReference>
<accession>A0A6M0JTF0</accession>
<proteinExistence type="inferred from homology"/>
<dbReference type="EC" id="2.7.8.5" evidence="4 15"/>
<comment type="pathway">
    <text evidence="2">Phospholipid metabolism; phosphatidylglycerol biosynthesis; phosphatidylglycerol from CDP-diacylglycerol: step 1/2.</text>
</comment>
<keyword evidence="8 17" id="KW-0812">Transmembrane</keyword>
<evidence type="ECO:0000256" key="14">
    <source>
        <dbReference type="ARBA" id="ARBA00048586"/>
    </source>
</evidence>
<evidence type="ECO:0000256" key="5">
    <source>
        <dbReference type="ARBA" id="ARBA00014944"/>
    </source>
</evidence>
<dbReference type="InterPro" id="IPR043130">
    <property type="entry name" value="CDP-OH_PTrfase_TM_dom"/>
</dbReference>
<dbReference type="RefSeq" id="WP_164450852.1">
    <property type="nucleotide sequence ID" value="NZ_JAAIJQ010000005.1"/>
</dbReference>
<keyword evidence="12" id="KW-0594">Phospholipid biosynthesis</keyword>
<comment type="similarity">
    <text evidence="3 16">Belongs to the CDP-alcohol phosphatidyltransferase class-I family.</text>
</comment>
<evidence type="ECO:0000256" key="6">
    <source>
        <dbReference type="ARBA" id="ARBA00022516"/>
    </source>
</evidence>
<keyword evidence="10" id="KW-0443">Lipid metabolism</keyword>
<keyword evidence="19" id="KW-1185">Reference proteome</keyword>
<comment type="subcellular location">
    <subcellularLocation>
        <location evidence="1">Membrane</location>
        <topology evidence="1">Multi-pass membrane protein</topology>
    </subcellularLocation>
</comment>
<feature type="transmembrane region" description="Helical" evidence="17">
    <location>
        <begin position="128"/>
        <end position="147"/>
    </location>
</feature>
<comment type="catalytic activity">
    <reaction evidence="14">
        <text>a CDP-1,2-diacyl-sn-glycerol + sn-glycerol 3-phosphate = a 1,2-diacyl-sn-glycero-3-phospho-(1'-sn-glycero-3'-phosphate) + CMP + H(+)</text>
        <dbReference type="Rhea" id="RHEA:12593"/>
        <dbReference type="ChEBI" id="CHEBI:15378"/>
        <dbReference type="ChEBI" id="CHEBI:57597"/>
        <dbReference type="ChEBI" id="CHEBI:58332"/>
        <dbReference type="ChEBI" id="CHEBI:60110"/>
        <dbReference type="ChEBI" id="CHEBI:60377"/>
        <dbReference type="EC" id="2.7.8.5"/>
    </reaction>
</comment>
<dbReference type="InterPro" id="IPR004570">
    <property type="entry name" value="Phosphatidylglycerol_P_synth"/>
</dbReference>
<evidence type="ECO:0000256" key="4">
    <source>
        <dbReference type="ARBA" id="ARBA00013170"/>
    </source>
</evidence>
<evidence type="ECO:0000256" key="1">
    <source>
        <dbReference type="ARBA" id="ARBA00004141"/>
    </source>
</evidence>
<name>A0A6M0JTF0_9GAMM</name>
<keyword evidence="7 16" id="KW-0808">Transferase</keyword>
<organism evidence="18 19">
    <name type="scientific">Thiorhodococcus minor</name>
    <dbReference type="NCBI Taxonomy" id="57489"/>
    <lineage>
        <taxon>Bacteria</taxon>
        <taxon>Pseudomonadati</taxon>
        <taxon>Pseudomonadota</taxon>
        <taxon>Gammaproteobacteria</taxon>
        <taxon>Chromatiales</taxon>
        <taxon>Chromatiaceae</taxon>
        <taxon>Thiorhodococcus</taxon>
    </lineage>
</organism>
<keyword evidence="9 17" id="KW-1133">Transmembrane helix</keyword>
<evidence type="ECO:0000256" key="11">
    <source>
        <dbReference type="ARBA" id="ARBA00023136"/>
    </source>
</evidence>
<sequence>MTALPNLLTASRLFLILPIMALLALGGTTSAWWALGLFLAASVTDFFDGWLARRLDCATTLGVFLDPLADKVFANVLLVYLACERPDWVPLWIVLVLLAREFAVQGFRSLAPCVGVVISTGQLNKLKLVFQLIAAGTAIGGLAWPAAEPLLKPATWLALGLALVAGVWSMITVFRDNADLWQRSPIAMEER</sequence>
<keyword evidence="6" id="KW-0444">Lipid biosynthesis</keyword>